<reference evidence="1 2" key="1">
    <citation type="journal article" date="2015" name="Genome Announc.">
        <title>Expanding the biotechnology potential of lactobacilli through comparative genomics of 213 strains and associated genera.</title>
        <authorList>
            <person name="Sun Z."/>
            <person name="Harris H.M."/>
            <person name="McCann A."/>
            <person name="Guo C."/>
            <person name="Argimon S."/>
            <person name="Zhang W."/>
            <person name="Yang X."/>
            <person name="Jeffery I.B."/>
            <person name="Cooney J.C."/>
            <person name="Kagawa T.F."/>
            <person name="Liu W."/>
            <person name="Song Y."/>
            <person name="Salvetti E."/>
            <person name="Wrobel A."/>
            <person name="Rasinkangas P."/>
            <person name="Parkhill J."/>
            <person name="Rea M.C."/>
            <person name="O'Sullivan O."/>
            <person name="Ritari J."/>
            <person name="Douillard F.P."/>
            <person name="Paul Ross R."/>
            <person name="Yang R."/>
            <person name="Briner A.E."/>
            <person name="Felis G.E."/>
            <person name="de Vos W.M."/>
            <person name="Barrangou R."/>
            <person name="Klaenhammer T.R."/>
            <person name="Caufield P.W."/>
            <person name="Cui Y."/>
            <person name="Zhang H."/>
            <person name="O'Toole P.W."/>
        </authorList>
    </citation>
    <scope>NUCLEOTIDE SEQUENCE [LARGE SCALE GENOMIC DNA]</scope>
    <source>
        <strain evidence="1 2">DSM 5707</strain>
    </source>
</reference>
<dbReference type="AlphaFoldDB" id="A0A0R1YZF9"/>
<sequence length="122" mass="13653">MNIKVVGDIRIGKIQPSLTGNPIVDDVLIQHFCDQLKKQLTSLHLYVDIVADHFFDPTSQSPDIILMDKRIIDDLPDELLMNFKIIEIEHNDILRGNVTNAIAALKHFNSGGTQLGEHLSAI</sequence>
<proteinExistence type="predicted"/>
<dbReference type="PATRIC" id="fig|1423784.4.peg.497"/>
<evidence type="ECO:0000313" key="1">
    <source>
        <dbReference type="EMBL" id="KRM48013.1"/>
    </source>
</evidence>
<dbReference type="RefSeq" id="WP_057910501.1">
    <property type="nucleotide sequence ID" value="NZ_AZGK01000001.1"/>
</dbReference>
<name>A0A0R1YZF9_9LACO</name>
<dbReference type="GeneID" id="69803819"/>
<evidence type="ECO:0000313" key="2">
    <source>
        <dbReference type="Proteomes" id="UP000051957"/>
    </source>
</evidence>
<protein>
    <submittedName>
        <fullName evidence="1">Uncharacterized protein</fullName>
    </submittedName>
</protein>
<dbReference type="EMBL" id="AZGK01000001">
    <property type="protein sequence ID" value="KRM48013.1"/>
    <property type="molecule type" value="Genomic_DNA"/>
</dbReference>
<gene>
    <name evidence="1" type="ORF">FC51_GL000502</name>
</gene>
<organism evidence="1 2">
    <name type="scientific">Lentilactobacillus parabuchneri DSM 5707 = NBRC 107865</name>
    <dbReference type="NCBI Taxonomy" id="1423784"/>
    <lineage>
        <taxon>Bacteria</taxon>
        <taxon>Bacillati</taxon>
        <taxon>Bacillota</taxon>
        <taxon>Bacilli</taxon>
        <taxon>Lactobacillales</taxon>
        <taxon>Lactobacillaceae</taxon>
        <taxon>Lentilactobacillus</taxon>
    </lineage>
</organism>
<accession>A0A0R1YZF9</accession>
<dbReference type="Proteomes" id="UP000051957">
    <property type="component" value="Unassembled WGS sequence"/>
</dbReference>
<comment type="caution">
    <text evidence="1">The sequence shown here is derived from an EMBL/GenBank/DDBJ whole genome shotgun (WGS) entry which is preliminary data.</text>
</comment>